<dbReference type="EMBL" id="JAKFHA010000030">
    <property type="protein sequence ID" value="MCF2532131.1"/>
    <property type="molecule type" value="Genomic_DNA"/>
</dbReference>
<keyword evidence="3" id="KW-1185">Reference proteome</keyword>
<organism evidence="2 3">
    <name type="scientific">Yinghuangia soli</name>
    <dbReference type="NCBI Taxonomy" id="2908204"/>
    <lineage>
        <taxon>Bacteria</taxon>
        <taxon>Bacillati</taxon>
        <taxon>Actinomycetota</taxon>
        <taxon>Actinomycetes</taxon>
        <taxon>Kitasatosporales</taxon>
        <taxon>Streptomycetaceae</taxon>
        <taxon>Yinghuangia</taxon>
    </lineage>
</organism>
<protein>
    <submittedName>
        <fullName evidence="2">Uncharacterized protein</fullName>
    </submittedName>
</protein>
<dbReference type="RefSeq" id="WP_235056852.1">
    <property type="nucleotide sequence ID" value="NZ_JAKFHA010000030.1"/>
</dbReference>
<sequence>MADGVQDVLWLAGRELGASVLGREHLRRDPQPSGTPPVRTESAPSPASVEHAVRDGRFAFPGRHRKGDWRAVRPGDRDLLLRLLERDDPELNASLFRSSDWPALRMAVLAQRRFTPHRGEPRPTTAPWPFPDPWGPADPLPPAAAGGVGVPARETLPLPLASSLRSYVLNSNRRSDAQAALAAADPDLAIRALMRGVPGGMHGGRLARLRAAVTLCAAGRVGELRLVLDTAPLDLPGIPPEVVRDELLGIRPPDRLRRLLAAEHGPDAFIARLRAALRIPYARSVVKAVLEPPWEDVAAAHDREPLPWPAAVALVEHPRCPAPLLGRLVAIHPRATMRVARPGPETSARCAALGEDQLTKQVVLRGVATGALTADDLTARIGPARIALTALVDGEIGSVATCTVAAGTIRSMLAQAGDKDSGVWRTVFTMLPHYDGTVAELLDEAAKHPRRDIPAGPDRGPDAPPSLGRQAAWAYATLIGLLGPEHVGSALDFLDDRGLASLARTPGVPRQIADHVLAHGGPAARLSLAANPAIHVDALEALVLGSGDPAVASAAYRNPRCPHTLRRHIISADVFDDALRAELPDDAHAFWHRLASPDLAQLLRVADAYGDGRHPVRLRAAYRIADLHGTDALPGSWDNPEIVQARDSGDIKPLREAVRDLDARQLAAVRGGGTLRLFRTPDEMEAVTDPGLDWGSVTAVDRAGELRDYLLKYLLARHDCPVEWARDVLVDPPRPRTSPAMRGPVMARYRALAVEEMRAGPVSWDDPAAVLASGAADPAEFLAATRAAQTVTAAVGHLPLARAAARLLHDELGDRVDSWVVLVRLLQNDPQATLPELAAAARAAT</sequence>
<gene>
    <name evidence="2" type="ORF">LZ495_33625</name>
</gene>
<evidence type="ECO:0000313" key="3">
    <source>
        <dbReference type="Proteomes" id="UP001165378"/>
    </source>
</evidence>
<evidence type="ECO:0000313" key="2">
    <source>
        <dbReference type="EMBL" id="MCF2532131.1"/>
    </source>
</evidence>
<comment type="caution">
    <text evidence="2">The sequence shown here is derived from an EMBL/GenBank/DDBJ whole genome shotgun (WGS) entry which is preliminary data.</text>
</comment>
<reference evidence="2" key="1">
    <citation type="submission" date="2022-01" db="EMBL/GenBank/DDBJ databases">
        <title>Genome-Based Taxonomic Classification of the Phylum Actinobacteria.</title>
        <authorList>
            <person name="Gao Y."/>
        </authorList>
    </citation>
    <scope>NUCLEOTIDE SEQUENCE</scope>
    <source>
        <strain evidence="2">KLBMP 8922</strain>
    </source>
</reference>
<name>A0AA41Q7H8_9ACTN</name>
<feature type="region of interest" description="Disordered" evidence="1">
    <location>
        <begin position="21"/>
        <end position="49"/>
    </location>
</feature>
<proteinExistence type="predicted"/>
<dbReference type="AlphaFoldDB" id="A0AA41Q7H8"/>
<dbReference type="Proteomes" id="UP001165378">
    <property type="component" value="Unassembled WGS sequence"/>
</dbReference>
<accession>A0AA41Q7H8</accession>
<evidence type="ECO:0000256" key="1">
    <source>
        <dbReference type="SAM" id="MobiDB-lite"/>
    </source>
</evidence>